<evidence type="ECO:0000259" key="1">
    <source>
        <dbReference type="PROSITE" id="PS50801"/>
    </source>
</evidence>
<dbReference type="InterPro" id="IPR036513">
    <property type="entry name" value="STAS_dom_sf"/>
</dbReference>
<dbReference type="InterPro" id="IPR002645">
    <property type="entry name" value="STAS_dom"/>
</dbReference>
<dbReference type="eggNOG" id="COG1366">
    <property type="taxonomic scope" value="Bacteria"/>
</dbReference>
<dbReference type="SUPFAM" id="SSF52091">
    <property type="entry name" value="SpoIIaa-like"/>
    <property type="match status" value="1"/>
</dbReference>
<accession>Q0SKI9</accession>
<organism evidence="2 3">
    <name type="scientific">Rhodococcus jostii (strain RHA1)</name>
    <dbReference type="NCBI Taxonomy" id="101510"/>
    <lineage>
        <taxon>Bacteria</taxon>
        <taxon>Bacillati</taxon>
        <taxon>Actinomycetota</taxon>
        <taxon>Actinomycetes</taxon>
        <taxon>Mycobacteriales</taxon>
        <taxon>Nocardiaceae</taxon>
        <taxon>Rhodococcus</taxon>
    </lineage>
</organism>
<dbReference type="PROSITE" id="PS50801">
    <property type="entry name" value="STAS"/>
    <property type="match status" value="1"/>
</dbReference>
<dbReference type="AlphaFoldDB" id="Q0SKI9"/>
<reference evidence="3" key="1">
    <citation type="journal article" date="2006" name="Proc. Natl. Acad. Sci. U.S.A.">
        <title>The complete genome of Rhodococcus sp. RHA1 provides insights into a catabolic powerhouse.</title>
        <authorList>
            <person name="McLeod M.P."/>
            <person name="Warren R.L."/>
            <person name="Hsiao W.W.L."/>
            <person name="Araki N."/>
            <person name="Myhre M."/>
            <person name="Fernandes C."/>
            <person name="Miyazawa D."/>
            <person name="Wong W."/>
            <person name="Lillquist A.L."/>
            <person name="Wang D."/>
            <person name="Dosanjh M."/>
            <person name="Hara H."/>
            <person name="Petrescu A."/>
            <person name="Morin R.D."/>
            <person name="Yang G."/>
            <person name="Stott J.M."/>
            <person name="Schein J.E."/>
            <person name="Shin H."/>
            <person name="Smailus D."/>
            <person name="Siddiqui A.S."/>
            <person name="Marra M.A."/>
            <person name="Jones S.J.M."/>
            <person name="Holt R."/>
            <person name="Brinkman F.S.L."/>
            <person name="Miyauchi K."/>
            <person name="Fukuda M."/>
            <person name="Davies J.E."/>
            <person name="Mohn W.W."/>
            <person name="Eltis L.D."/>
        </authorList>
    </citation>
    <scope>NUCLEOTIDE SEQUENCE [LARGE SCALE GENOMIC DNA]</scope>
    <source>
        <strain evidence="3">RHA1</strain>
    </source>
</reference>
<gene>
    <name evidence="2" type="ordered locus">RHA1_ro00111</name>
</gene>
<protein>
    <submittedName>
        <fullName evidence="2">Possible anti-sigma factor antagonist</fullName>
    </submittedName>
</protein>
<feature type="domain" description="STAS" evidence="1">
    <location>
        <begin position="64"/>
        <end position="172"/>
    </location>
</feature>
<dbReference type="KEGG" id="rha:RHA1_ro00111"/>
<sequence length="178" mass="19400">MDRYCVRSHCGLGAVALLAAHGLAQSARDRRVMKLLRTSFRVTPRTARATRHRTRNAHTNNSRVRMAVEFAPDATVGRISGDIDVLAAPSFALALAHLIDRTSSRIIVDMTAVDFVGTSGLSILSEFAESARRQHITWALAGNRAVLRPVEAIGLDAMIPTCRTVRDAFDTVEKIAHG</sequence>
<proteinExistence type="predicted"/>
<dbReference type="Pfam" id="PF01740">
    <property type="entry name" value="STAS"/>
    <property type="match status" value="1"/>
</dbReference>
<dbReference type="Proteomes" id="UP000008710">
    <property type="component" value="Chromosome"/>
</dbReference>
<dbReference type="CDD" id="cd07043">
    <property type="entry name" value="STAS_anti-anti-sigma_factors"/>
    <property type="match status" value="1"/>
</dbReference>
<name>Q0SKI9_RHOJR</name>
<dbReference type="HOGENOM" id="CLU_1509458_0_0_11"/>
<dbReference type="Gene3D" id="3.30.750.24">
    <property type="entry name" value="STAS domain"/>
    <property type="match status" value="1"/>
</dbReference>
<dbReference type="EMBL" id="CP000431">
    <property type="protein sequence ID" value="ABG91947.1"/>
    <property type="molecule type" value="Genomic_DNA"/>
</dbReference>
<evidence type="ECO:0000313" key="2">
    <source>
        <dbReference type="EMBL" id="ABG91947.1"/>
    </source>
</evidence>
<evidence type="ECO:0000313" key="3">
    <source>
        <dbReference type="Proteomes" id="UP000008710"/>
    </source>
</evidence>